<reference evidence="2 3" key="1">
    <citation type="journal article" date="2018" name="Sci. Rep.">
        <title>Genome sequence of the cauliflower mushroom Sparassis crispa (Hanabiratake) and its association with beneficial usage.</title>
        <authorList>
            <person name="Kiyama R."/>
            <person name="Furutani Y."/>
            <person name="Kawaguchi K."/>
            <person name="Nakanishi T."/>
        </authorList>
    </citation>
    <scope>NUCLEOTIDE SEQUENCE [LARGE SCALE GENOMIC DNA]</scope>
</reference>
<gene>
    <name evidence="2" type="ORF">SCP_0306190</name>
</gene>
<evidence type="ECO:0000313" key="3">
    <source>
        <dbReference type="Proteomes" id="UP000287166"/>
    </source>
</evidence>
<accession>A0A401GFD6</accession>
<organism evidence="2 3">
    <name type="scientific">Sparassis crispa</name>
    <dbReference type="NCBI Taxonomy" id="139825"/>
    <lineage>
        <taxon>Eukaryota</taxon>
        <taxon>Fungi</taxon>
        <taxon>Dikarya</taxon>
        <taxon>Basidiomycota</taxon>
        <taxon>Agaricomycotina</taxon>
        <taxon>Agaricomycetes</taxon>
        <taxon>Polyporales</taxon>
        <taxon>Sparassidaceae</taxon>
        <taxon>Sparassis</taxon>
    </lineage>
</organism>
<feature type="compositionally biased region" description="Polar residues" evidence="1">
    <location>
        <begin position="77"/>
        <end position="91"/>
    </location>
</feature>
<evidence type="ECO:0000256" key="1">
    <source>
        <dbReference type="SAM" id="MobiDB-lite"/>
    </source>
</evidence>
<proteinExistence type="predicted"/>
<feature type="region of interest" description="Disordered" evidence="1">
    <location>
        <begin position="1"/>
        <end position="107"/>
    </location>
</feature>
<dbReference type="Proteomes" id="UP000287166">
    <property type="component" value="Unassembled WGS sequence"/>
</dbReference>
<protein>
    <submittedName>
        <fullName evidence="2">Uncharacterized protein</fullName>
    </submittedName>
</protein>
<name>A0A401GFD6_9APHY</name>
<keyword evidence="3" id="KW-1185">Reference proteome</keyword>
<dbReference type="InParanoid" id="A0A401GFD6"/>
<dbReference type="EMBL" id="BFAD01000003">
    <property type="protein sequence ID" value="GBE80898.1"/>
    <property type="molecule type" value="Genomic_DNA"/>
</dbReference>
<dbReference type="AlphaFoldDB" id="A0A401GFD6"/>
<evidence type="ECO:0000313" key="2">
    <source>
        <dbReference type="EMBL" id="GBE80898.1"/>
    </source>
</evidence>
<sequence length="189" mass="20271">MQKIRWYVHNTIPHELGHTSSNDGPCPGRRASIRTNRTPSGFRQEPPPGPREHNEKSQELSAETILSSPLDDPVDPTSASKAHQISRSAQTAAPEKRGGPPPRAFSAQRKYVVTPRRTGPQAAAAEPLPARAESGVMTCLSIVPTTNSVKKAPSSRVGATTGEPGTACWWYIYNAPRTGLRASSARSGV</sequence>
<comment type="caution">
    <text evidence="2">The sequence shown here is derived from an EMBL/GenBank/DDBJ whole genome shotgun (WGS) entry which is preliminary data.</text>
</comment>
<dbReference type="GeneID" id="38777815"/>
<dbReference type="RefSeq" id="XP_027611811.1">
    <property type="nucleotide sequence ID" value="XM_027756010.1"/>
</dbReference>